<feature type="chain" id="PRO_5020971022" evidence="2">
    <location>
        <begin position="29"/>
        <end position="246"/>
    </location>
</feature>
<dbReference type="Proteomes" id="UP000295554">
    <property type="component" value="Unassembled WGS sequence"/>
</dbReference>
<dbReference type="AlphaFoldDB" id="A0A4R5LQM3"/>
<proteinExistence type="predicted"/>
<keyword evidence="1 2" id="KW-0732">Signal</keyword>
<gene>
    <name evidence="5" type="ORF">E2F43_15015</name>
</gene>
<dbReference type="RefSeq" id="WP_133214064.1">
    <property type="nucleotide sequence ID" value="NZ_SMSE01000003.1"/>
</dbReference>
<feature type="domain" description="Soluble ligand binding" evidence="4">
    <location>
        <begin position="143"/>
        <end position="195"/>
    </location>
</feature>
<dbReference type="InterPro" id="IPR003715">
    <property type="entry name" value="Poly_export_N"/>
</dbReference>
<dbReference type="GO" id="GO:0015159">
    <property type="term" value="F:polysaccharide transmembrane transporter activity"/>
    <property type="evidence" value="ECO:0007669"/>
    <property type="project" value="InterPro"/>
</dbReference>
<dbReference type="OrthoDB" id="9808948at2"/>
<accession>A0A4R5LQM3</accession>
<feature type="signal peptide" evidence="2">
    <location>
        <begin position="1"/>
        <end position="28"/>
    </location>
</feature>
<evidence type="ECO:0000313" key="5">
    <source>
        <dbReference type="EMBL" id="TDG12867.1"/>
    </source>
</evidence>
<dbReference type="Gene3D" id="3.10.560.10">
    <property type="entry name" value="Outer membrane lipoprotein wza domain like"/>
    <property type="match status" value="1"/>
</dbReference>
<organism evidence="5 6">
    <name type="scientific">Seongchinamella unica</name>
    <dbReference type="NCBI Taxonomy" id="2547392"/>
    <lineage>
        <taxon>Bacteria</taxon>
        <taxon>Pseudomonadati</taxon>
        <taxon>Pseudomonadota</taxon>
        <taxon>Gammaproteobacteria</taxon>
        <taxon>Cellvibrionales</taxon>
        <taxon>Halieaceae</taxon>
        <taxon>Seongchinamella</taxon>
    </lineage>
</organism>
<dbReference type="PANTHER" id="PTHR33619:SF3">
    <property type="entry name" value="POLYSACCHARIDE EXPORT PROTEIN GFCE-RELATED"/>
    <property type="match status" value="1"/>
</dbReference>
<dbReference type="InterPro" id="IPR049712">
    <property type="entry name" value="Poly_export"/>
</dbReference>
<dbReference type="Pfam" id="PF02563">
    <property type="entry name" value="Poly_export"/>
    <property type="match status" value="1"/>
</dbReference>
<feature type="domain" description="Polysaccharide export protein N-terminal" evidence="3">
    <location>
        <begin position="62"/>
        <end position="135"/>
    </location>
</feature>
<dbReference type="PANTHER" id="PTHR33619">
    <property type="entry name" value="POLYSACCHARIDE EXPORT PROTEIN GFCE-RELATED"/>
    <property type="match status" value="1"/>
</dbReference>
<evidence type="ECO:0000313" key="6">
    <source>
        <dbReference type="Proteomes" id="UP000295554"/>
    </source>
</evidence>
<keyword evidence="6" id="KW-1185">Reference proteome</keyword>
<dbReference type="EMBL" id="SMSE01000003">
    <property type="protein sequence ID" value="TDG12867.1"/>
    <property type="molecule type" value="Genomic_DNA"/>
</dbReference>
<evidence type="ECO:0000256" key="2">
    <source>
        <dbReference type="SAM" id="SignalP"/>
    </source>
</evidence>
<name>A0A4R5LQM3_9GAMM</name>
<sequence>MESPKFLLFLLALCLLPACSTSPSSAVAESGSVKIVGDDTVRDMTSLPATPQSGSGAIVLPESDYRIGPADELEISVFQVEELSGVEKVNSRGYIRMPLLGPVKVAGLTREQAEDLLAELYSQQYLQDPQVNIDITDYASRQVTVIGAVEVPGVYPLKGQTTLLQALAFAGGLERLADEEEIVVFRTNASGEVVGYLVNLEQITTGEKRDPEVIGNDRIVVPESGSKSVIKGVTDTLRGFIGFRPY</sequence>
<evidence type="ECO:0000259" key="4">
    <source>
        <dbReference type="Pfam" id="PF10531"/>
    </source>
</evidence>
<evidence type="ECO:0000256" key="1">
    <source>
        <dbReference type="ARBA" id="ARBA00022729"/>
    </source>
</evidence>
<evidence type="ECO:0000259" key="3">
    <source>
        <dbReference type="Pfam" id="PF02563"/>
    </source>
</evidence>
<protein>
    <submittedName>
        <fullName evidence="5">Polysaccharide export protein</fullName>
    </submittedName>
</protein>
<comment type="caution">
    <text evidence="5">The sequence shown here is derived from an EMBL/GenBank/DDBJ whole genome shotgun (WGS) entry which is preliminary data.</text>
</comment>
<dbReference type="InterPro" id="IPR019554">
    <property type="entry name" value="Soluble_ligand-bd"/>
</dbReference>
<dbReference type="Pfam" id="PF10531">
    <property type="entry name" value="SLBB"/>
    <property type="match status" value="1"/>
</dbReference>
<reference evidence="5 6" key="1">
    <citation type="submission" date="2019-03" db="EMBL/GenBank/DDBJ databases">
        <title>Seongchinamella monodicae gen. nov., sp. nov., a novel member of the Gammaproteobacteria isolated from a tidal mudflat of beach.</title>
        <authorList>
            <person name="Yang H.G."/>
            <person name="Kang J.W."/>
            <person name="Lee S.D."/>
        </authorList>
    </citation>
    <scope>NUCLEOTIDE SEQUENCE [LARGE SCALE GENOMIC DNA]</scope>
    <source>
        <strain evidence="5 6">GH4-78</strain>
    </source>
</reference>